<evidence type="ECO:0008006" key="3">
    <source>
        <dbReference type="Google" id="ProtNLM"/>
    </source>
</evidence>
<dbReference type="SUPFAM" id="SSF69118">
    <property type="entry name" value="AhpD-like"/>
    <property type="match status" value="1"/>
</dbReference>
<keyword evidence="2" id="KW-1185">Reference proteome</keyword>
<dbReference type="OrthoDB" id="5077630at2"/>
<proteinExistence type="predicted"/>
<gene>
    <name evidence="1" type="ORF">SAMN05444007_11333</name>
</gene>
<name>A0A1H7DXH1_9RHOB</name>
<dbReference type="Gene3D" id="1.20.1290.10">
    <property type="entry name" value="AhpD-like"/>
    <property type="match status" value="1"/>
</dbReference>
<organism evidence="1 2">
    <name type="scientific">Cribrihabitans marinus</name>
    <dbReference type="NCBI Taxonomy" id="1227549"/>
    <lineage>
        <taxon>Bacteria</taxon>
        <taxon>Pseudomonadati</taxon>
        <taxon>Pseudomonadota</taxon>
        <taxon>Alphaproteobacteria</taxon>
        <taxon>Rhodobacterales</taxon>
        <taxon>Paracoccaceae</taxon>
        <taxon>Cribrihabitans</taxon>
    </lineage>
</organism>
<dbReference type="EMBL" id="FNYD01000013">
    <property type="protein sequence ID" value="SEK04392.1"/>
    <property type="molecule type" value="Genomic_DNA"/>
</dbReference>
<evidence type="ECO:0000313" key="2">
    <source>
        <dbReference type="Proteomes" id="UP000199379"/>
    </source>
</evidence>
<evidence type="ECO:0000313" key="1">
    <source>
        <dbReference type="EMBL" id="SEK04392.1"/>
    </source>
</evidence>
<dbReference type="Proteomes" id="UP000199379">
    <property type="component" value="Unassembled WGS sequence"/>
</dbReference>
<dbReference type="STRING" id="1227549.SAMN05444007_11333"/>
<dbReference type="InterPro" id="IPR029032">
    <property type="entry name" value="AhpD-like"/>
</dbReference>
<sequence length="159" mass="16056">MSALETTALAVAGITGGTVAEAAADRANIFEMTDAAEAAVLRPLYAGGFSHELRAALAARVARQAGDAALADHYLHAAGDMAALADPDETGAAQGLAGVVAFCDKAANATKDIAPEDISTLQDAGLSDADIVRLCELAAFLAYQLRVVAGLRLMRGGSA</sequence>
<protein>
    <recommendedName>
        <fullName evidence="3">CMD domain protein, Avi_7170 family</fullName>
    </recommendedName>
</protein>
<accession>A0A1H7DXH1</accession>
<reference evidence="1 2" key="1">
    <citation type="submission" date="2016-10" db="EMBL/GenBank/DDBJ databases">
        <authorList>
            <person name="de Groot N.N."/>
        </authorList>
    </citation>
    <scope>NUCLEOTIDE SEQUENCE [LARGE SCALE GENOMIC DNA]</scope>
    <source>
        <strain evidence="1 2">DSM 29340</strain>
    </source>
</reference>
<dbReference type="RefSeq" id="WP_092370659.1">
    <property type="nucleotide sequence ID" value="NZ_BMGV01000012.1"/>
</dbReference>
<dbReference type="AlphaFoldDB" id="A0A1H7DXH1"/>